<organism evidence="5 6">
    <name type="scientific">Chryseobacterium luteum</name>
    <dbReference type="NCBI Taxonomy" id="421531"/>
    <lineage>
        <taxon>Bacteria</taxon>
        <taxon>Pseudomonadati</taxon>
        <taxon>Bacteroidota</taxon>
        <taxon>Flavobacteriia</taxon>
        <taxon>Flavobacteriales</taxon>
        <taxon>Weeksellaceae</taxon>
        <taxon>Chryseobacterium group</taxon>
        <taxon>Chryseobacterium</taxon>
    </lineage>
</organism>
<dbReference type="SMART" id="SM00357">
    <property type="entry name" value="CSP"/>
    <property type="match status" value="1"/>
</dbReference>
<dbReference type="PRINTS" id="PR00050">
    <property type="entry name" value="COLDSHOCK"/>
</dbReference>
<dbReference type="PANTHER" id="PTHR11544">
    <property type="entry name" value="COLD SHOCK DOMAIN CONTAINING PROTEINS"/>
    <property type="match status" value="1"/>
</dbReference>
<dbReference type="GO" id="GO:0003676">
    <property type="term" value="F:nucleic acid binding"/>
    <property type="evidence" value="ECO:0007669"/>
    <property type="project" value="InterPro"/>
</dbReference>
<keyword evidence="6" id="KW-1185">Reference proteome</keyword>
<dbReference type="STRING" id="421531.IX38_15775"/>
<dbReference type="GO" id="GO:0005829">
    <property type="term" value="C:cytosol"/>
    <property type="evidence" value="ECO:0007669"/>
    <property type="project" value="UniProtKB-ARBA"/>
</dbReference>
<gene>
    <name evidence="5" type="ORF">IX38_15775</name>
</gene>
<dbReference type="EMBL" id="JPRO01000014">
    <property type="protein sequence ID" value="KFF01952.1"/>
    <property type="molecule type" value="Genomic_DNA"/>
</dbReference>
<dbReference type="FunFam" id="2.40.50.140:FF:000006">
    <property type="entry name" value="Cold shock protein CspC"/>
    <property type="match status" value="1"/>
</dbReference>
<evidence type="ECO:0000256" key="1">
    <source>
        <dbReference type="ARBA" id="ARBA00004496"/>
    </source>
</evidence>
<reference evidence="5 6" key="1">
    <citation type="submission" date="2014-07" db="EMBL/GenBank/DDBJ databases">
        <title>Genome of Chryseobacterium luteum DSM 18605.</title>
        <authorList>
            <person name="Stropko S.J."/>
            <person name="Pipes S.E."/>
            <person name="Newman J.D."/>
        </authorList>
    </citation>
    <scope>NUCLEOTIDE SEQUENCE [LARGE SCALE GENOMIC DNA]</scope>
    <source>
        <strain evidence="5 6">DSM 18605</strain>
    </source>
</reference>
<sequence length="68" mass="7328">MMTGTVKWFNETKGFGFITPDGGGNDIFCHHSAIQSSGLRTLKEGQAVEFEIKEGKKGPEADNVKVVG</sequence>
<dbReference type="PROSITE" id="PS51857">
    <property type="entry name" value="CSD_2"/>
    <property type="match status" value="1"/>
</dbReference>
<comment type="subcellular location">
    <subcellularLocation>
        <location evidence="1 3">Cytoplasm</location>
    </subcellularLocation>
</comment>
<accession>A0A085ZBY8</accession>
<dbReference type="Pfam" id="PF00313">
    <property type="entry name" value="CSD"/>
    <property type="match status" value="1"/>
</dbReference>
<dbReference type="Gene3D" id="2.40.50.140">
    <property type="entry name" value="Nucleic acid-binding proteins"/>
    <property type="match status" value="1"/>
</dbReference>
<evidence type="ECO:0000256" key="2">
    <source>
        <dbReference type="ARBA" id="ARBA00022490"/>
    </source>
</evidence>
<dbReference type="InterPro" id="IPR012340">
    <property type="entry name" value="NA-bd_OB-fold"/>
</dbReference>
<dbReference type="InterPro" id="IPR050181">
    <property type="entry name" value="Cold_shock_domain"/>
</dbReference>
<dbReference type="CDD" id="cd04458">
    <property type="entry name" value="CSP_CDS"/>
    <property type="match status" value="1"/>
</dbReference>
<dbReference type="eggNOG" id="COG1278">
    <property type="taxonomic scope" value="Bacteria"/>
</dbReference>
<dbReference type="InterPro" id="IPR019844">
    <property type="entry name" value="CSD_CS"/>
</dbReference>
<dbReference type="PROSITE" id="PS00352">
    <property type="entry name" value="CSD_1"/>
    <property type="match status" value="1"/>
</dbReference>
<name>A0A085ZBY8_9FLAO</name>
<dbReference type="OrthoDB" id="9805039at2"/>
<feature type="domain" description="CSD" evidence="4">
    <location>
        <begin position="1"/>
        <end position="66"/>
    </location>
</feature>
<evidence type="ECO:0000313" key="5">
    <source>
        <dbReference type="EMBL" id="KFF01952.1"/>
    </source>
</evidence>
<dbReference type="InterPro" id="IPR002059">
    <property type="entry name" value="CSP_DNA-bd"/>
</dbReference>
<dbReference type="InterPro" id="IPR012156">
    <property type="entry name" value="Cold_shock_CspA"/>
</dbReference>
<comment type="caution">
    <text evidence="5">The sequence shown here is derived from an EMBL/GenBank/DDBJ whole genome shotgun (WGS) entry which is preliminary data.</text>
</comment>
<proteinExistence type="predicted"/>
<evidence type="ECO:0000259" key="4">
    <source>
        <dbReference type="PROSITE" id="PS51857"/>
    </source>
</evidence>
<dbReference type="Proteomes" id="UP000028703">
    <property type="component" value="Unassembled WGS sequence"/>
</dbReference>
<dbReference type="AlphaFoldDB" id="A0A085ZBY8"/>
<dbReference type="SUPFAM" id="SSF50249">
    <property type="entry name" value="Nucleic acid-binding proteins"/>
    <property type="match status" value="1"/>
</dbReference>
<dbReference type="InterPro" id="IPR011129">
    <property type="entry name" value="CSD"/>
</dbReference>
<dbReference type="Gene3D" id="6.20.370.130">
    <property type="match status" value="1"/>
</dbReference>
<evidence type="ECO:0000313" key="6">
    <source>
        <dbReference type="Proteomes" id="UP000028703"/>
    </source>
</evidence>
<keyword evidence="2" id="KW-0963">Cytoplasm</keyword>
<evidence type="ECO:0000256" key="3">
    <source>
        <dbReference type="RuleBase" id="RU000408"/>
    </source>
</evidence>
<dbReference type="PIRSF" id="PIRSF002599">
    <property type="entry name" value="Cold_shock_A"/>
    <property type="match status" value="1"/>
</dbReference>
<protein>
    <submittedName>
        <fullName evidence="5">Cold-shock protein</fullName>
    </submittedName>
</protein>